<dbReference type="PANTHER" id="PTHR48475:SF2">
    <property type="entry name" value="RIBONUCLEASE H"/>
    <property type="match status" value="1"/>
</dbReference>
<proteinExistence type="predicted"/>
<accession>A0A1U7V580</accession>
<evidence type="ECO:0000313" key="2">
    <source>
        <dbReference type="RefSeq" id="XP_009757394.1"/>
    </source>
</evidence>
<sequence length="370" mass="41706">MTFPIKSILYKPELSGRLAKELSKHDITYQPRTMIKSQVLANFVADFSAEILSEVEQEAIRTSPGQYDLWVLYTNGASNVSRSVVGLVLEVPTGEVICQSIRCPDMTDNEAEYEAVIAGLNWPSNIAHNELSLEFDECQLDQIPRAKNIETNGLAELAEVTKNITKENVVTLIHSSKDQIEEGTLPQDKKEAKKLRIQAARINKTILNILKKKLEDAKGLWPELLPEVLWAYRTMPKPNVGKTPYSLVYETDAVILVEVGEPSLRYSNESGPNNDENRIQDLDEVEEQRDMAHVRMVAQKQQAERYYNKKAKIRPLNVGDYVLKAKTQVTKDPKEGKLGTNWDGSYKITAVTSKGAFQLETMEGKLLQNN</sequence>
<name>A0A1U7V580_NICSY</name>
<gene>
    <name evidence="2" type="primary">LOC104210241</name>
</gene>
<dbReference type="InterPro" id="IPR036397">
    <property type="entry name" value="RNaseH_sf"/>
</dbReference>
<dbReference type="STRING" id="4096.A0A1U7V580"/>
<dbReference type="GeneID" id="104210241"/>
<dbReference type="AlphaFoldDB" id="A0A1U7V580"/>
<evidence type="ECO:0000313" key="1">
    <source>
        <dbReference type="Proteomes" id="UP000189701"/>
    </source>
</evidence>
<reference evidence="2" key="2">
    <citation type="submission" date="2025-08" db="UniProtKB">
        <authorList>
            <consortium name="RefSeq"/>
        </authorList>
    </citation>
    <scope>IDENTIFICATION</scope>
    <source>
        <tissue evidence="2">Leaf</tissue>
    </source>
</reference>
<dbReference type="Gene3D" id="3.30.420.10">
    <property type="entry name" value="Ribonuclease H-like superfamily/Ribonuclease H"/>
    <property type="match status" value="2"/>
</dbReference>
<protein>
    <submittedName>
        <fullName evidence="2">Uncharacterized protein LOC104210241</fullName>
    </submittedName>
</protein>
<dbReference type="Proteomes" id="UP000189701">
    <property type="component" value="Unplaced"/>
</dbReference>
<dbReference type="GO" id="GO:0003676">
    <property type="term" value="F:nucleic acid binding"/>
    <property type="evidence" value="ECO:0007669"/>
    <property type="project" value="InterPro"/>
</dbReference>
<dbReference type="eggNOG" id="KOG0017">
    <property type="taxonomic scope" value="Eukaryota"/>
</dbReference>
<dbReference type="InterPro" id="IPR012337">
    <property type="entry name" value="RNaseH-like_sf"/>
</dbReference>
<dbReference type="SUPFAM" id="SSF53098">
    <property type="entry name" value="Ribonuclease H-like"/>
    <property type="match status" value="2"/>
</dbReference>
<dbReference type="RefSeq" id="XP_009757394.1">
    <property type="nucleotide sequence ID" value="XM_009759092.1"/>
</dbReference>
<dbReference type="PANTHER" id="PTHR48475">
    <property type="entry name" value="RIBONUCLEASE H"/>
    <property type="match status" value="1"/>
</dbReference>
<reference evidence="1" key="1">
    <citation type="journal article" date="2013" name="Genome Biol.">
        <title>Reference genomes and transcriptomes of Nicotiana sylvestris and Nicotiana tomentosiformis.</title>
        <authorList>
            <person name="Sierro N."/>
            <person name="Battey J.N."/>
            <person name="Ouadi S."/>
            <person name="Bovet L."/>
            <person name="Goepfert S."/>
            <person name="Bakaher N."/>
            <person name="Peitsch M.C."/>
            <person name="Ivanov N.V."/>
        </authorList>
    </citation>
    <scope>NUCLEOTIDE SEQUENCE [LARGE SCALE GENOMIC DNA]</scope>
</reference>
<keyword evidence="1" id="KW-1185">Reference proteome</keyword>
<dbReference type="KEGG" id="nsy:104210241"/>
<organism evidence="1 2">
    <name type="scientific">Nicotiana sylvestris</name>
    <name type="common">Wood tobacco</name>
    <name type="synonym">South American tobacco</name>
    <dbReference type="NCBI Taxonomy" id="4096"/>
    <lineage>
        <taxon>Eukaryota</taxon>
        <taxon>Viridiplantae</taxon>
        <taxon>Streptophyta</taxon>
        <taxon>Embryophyta</taxon>
        <taxon>Tracheophyta</taxon>
        <taxon>Spermatophyta</taxon>
        <taxon>Magnoliopsida</taxon>
        <taxon>eudicotyledons</taxon>
        <taxon>Gunneridae</taxon>
        <taxon>Pentapetalae</taxon>
        <taxon>asterids</taxon>
        <taxon>lamiids</taxon>
        <taxon>Solanales</taxon>
        <taxon>Solanaceae</taxon>
        <taxon>Nicotianoideae</taxon>
        <taxon>Nicotianeae</taxon>
        <taxon>Nicotiana</taxon>
    </lineage>
</organism>